<keyword evidence="8" id="KW-0418">Kinase</keyword>
<organism evidence="8 9">
    <name type="scientific">Cohaesibacter gelatinilyticus</name>
    <dbReference type="NCBI Taxonomy" id="372072"/>
    <lineage>
        <taxon>Bacteria</taxon>
        <taxon>Pseudomonadati</taxon>
        <taxon>Pseudomonadota</taxon>
        <taxon>Alphaproteobacteria</taxon>
        <taxon>Hyphomicrobiales</taxon>
        <taxon>Cohaesibacteraceae</taxon>
    </lineage>
</organism>
<dbReference type="RefSeq" id="WP_097152906.1">
    <property type="nucleotide sequence ID" value="NZ_OBEL01000001.1"/>
</dbReference>
<evidence type="ECO:0000313" key="8">
    <source>
        <dbReference type="EMBL" id="SNZ08746.1"/>
    </source>
</evidence>
<dbReference type="AlphaFoldDB" id="A0A285NLK9"/>
<proteinExistence type="predicted"/>
<dbReference type="SUPFAM" id="SSF52540">
    <property type="entry name" value="P-loop containing nucleoside triphosphate hydrolases"/>
    <property type="match status" value="1"/>
</dbReference>
<evidence type="ECO:0000256" key="3">
    <source>
        <dbReference type="ARBA" id="ARBA00012892"/>
    </source>
</evidence>
<dbReference type="GO" id="GO:0005524">
    <property type="term" value="F:ATP binding"/>
    <property type="evidence" value="ECO:0007669"/>
    <property type="project" value="UniProtKB-KW"/>
</dbReference>
<evidence type="ECO:0000313" key="9">
    <source>
        <dbReference type="Proteomes" id="UP000219439"/>
    </source>
</evidence>
<keyword evidence="6" id="KW-0067">ATP-binding</keyword>
<gene>
    <name evidence="8" type="ORF">SAMN06265368_1793</name>
</gene>
<evidence type="ECO:0000256" key="6">
    <source>
        <dbReference type="ARBA" id="ARBA00022840"/>
    </source>
</evidence>
<dbReference type="Gene3D" id="3.40.50.300">
    <property type="entry name" value="P-loop containing nucleotide triphosphate hydrolases"/>
    <property type="match status" value="1"/>
</dbReference>
<dbReference type="InterPro" id="IPR012699">
    <property type="entry name" value="PhnN"/>
</dbReference>
<dbReference type="Pfam" id="PF13238">
    <property type="entry name" value="AAA_18"/>
    <property type="match status" value="1"/>
</dbReference>
<dbReference type="InterPro" id="IPR008145">
    <property type="entry name" value="GK/Ca_channel_bsu"/>
</dbReference>
<dbReference type="GO" id="GO:0006015">
    <property type="term" value="P:5-phosphoribose 1-diphosphate biosynthetic process"/>
    <property type="evidence" value="ECO:0007669"/>
    <property type="project" value="UniProtKB-UniPathway"/>
</dbReference>
<reference evidence="8 9" key="1">
    <citation type="submission" date="2017-09" db="EMBL/GenBank/DDBJ databases">
        <authorList>
            <person name="Ehlers B."/>
            <person name="Leendertz F.H."/>
        </authorList>
    </citation>
    <scope>NUCLEOTIDE SEQUENCE [LARGE SCALE GENOMIC DNA]</scope>
    <source>
        <strain evidence="8 9">DSM 18289</strain>
    </source>
</reference>
<sequence length="201" mass="22454">MAEQLEQFDSQAEADGALIVLVGPSGSGKDSVLDYARAHFADCPDVAFIRRAITRPKDHCEDHQALSLDEFVAMKKERQFALSWGAHELQYGVPRSFIDDLKDHPSRVAVVNGSRKKLDEFRALLPRVDIVCLSVKSEELARRLSLRGRENTKQIQARLERNAEIEAELGADTSLHHLDNSGPIKIAGERFVEIISRLRAG</sequence>
<dbReference type="UniPathway" id="UPA00087">
    <property type="reaction ID" value="UER00175"/>
</dbReference>
<evidence type="ECO:0000256" key="4">
    <source>
        <dbReference type="ARBA" id="ARBA00022679"/>
    </source>
</evidence>
<protein>
    <recommendedName>
        <fullName evidence="3">ribose 1,5-bisphosphate phosphokinase</fullName>
        <ecNumber evidence="3">2.7.4.23</ecNumber>
    </recommendedName>
</protein>
<keyword evidence="4" id="KW-0808">Transferase</keyword>
<comment type="pathway">
    <text evidence="2">Metabolic intermediate biosynthesis; 5-phospho-alpha-D-ribose 1-diphosphate biosynthesis; 5-phospho-alpha-D-ribose 1-diphosphate from D-ribose 5-phosphate (route II): step 3/3.</text>
</comment>
<dbReference type="OrthoDB" id="341217at2"/>
<keyword evidence="5" id="KW-0547">Nucleotide-binding</keyword>
<evidence type="ECO:0000256" key="5">
    <source>
        <dbReference type="ARBA" id="ARBA00022741"/>
    </source>
</evidence>
<feature type="domain" description="Guanylate kinase/L-type calcium channel beta subunit" evidence="7">
    <location>
        <begin position="15"/>
        <end position="199"/>
    </location>
</feature>
<evidence type="ECO:0000259" key="7">
    <source>
        <dbReference type="SMART" id="SM00072"/>
    </source>
</evidence>
<dbReference type="Proteomes" id="UP000219439">
    <property type="component" value="Unassembled WGS sequence"/>
</dbReference>
<dbReference type="InterPro" id="IPR027417">
    <property type="entry name" value="P-loop_NTPase"/>
</dbReference>
<name>A0A285NLK9_9HYPH</name>
<keyword evidence="9" id="KW-1185">Reference proteome</keyword>
<comment type="catalytic activity">
    <reaction evidence="1">
        <text>alpha-D-ribose 1,5-bisphosphate + ATP = 5-phospho-alpha-D-ribose 1-diphosphate + ADP</text>
        <dbReference type="Rhea" id="RHEA:20109"/>
        <dbReference type="ChEBI" id="CHEBI:30616"/>
        <dbReference type="ChEBI" id="CHEBI:58017"/>
        <dbReference type="ChEBI" id="CHEBI:68688"/>
        <dbReference type="ChEBI" id="CHEBI:456216"/>
        <dbReference type="EC" id="2.7.4.23"/>
    </reaction>
</comment>
<accession>A0A285NLK9</accession>
<dbReference type="EC" id="2.7.4.23" evidence="3"/>
<dbReference type="EMBL" id="OBEL01000001">
    <property type="protein sequence ID" value="SNZ08746.1"/>
    <property type="molecule type" value="Genomic_DNA"/>
</dbReference>
<dbReference type="NCBIfam" id="TIGR02322">
    <property type="entry name" value="phosphon_PhnN"/>
    <property type="match status" value="1"/>
</dbReference>
<dbReference type="GO" id="GO:0033863">
    <property type="term" value="F:ribose 1,5-bisphosphate phosphokinase activity"/>
    <property type="evidence" value="ECO:0007669"/>
    <property type="project" value="UniProtKB-EC"/>
</dbReference>
<dbReference type="SMART" id="SM00072">
    <property type="entry name" value="GuKc"/>
    <property type="match status" value="1"/>
</dbReference>
<evidence type="ECO:0000256" key="2">
    <source>
        <dbReference type="ARBA" id="ARBA00005069"/>
    </source>
</evidence>
<evidence type="ECO:0000256" key="1">
    <source>
        <dbReference type="ARBA" id="ARBA00000373"/>
    </source>
</evidence>